<sequence>MVELIGAKIDLVKNTKENLNKLYFWRFEEKSRRQKMELYVLQYVIQKKYWKYCLTEEKIIRSSSFSSN</sequence>
<organism evidence="1 2">
    <name type="scientific">Planococcus kocurii</name>
    <dbReference type="NCBI Taxonomy" id="1374"/>
    <lineage>
        <taxon>Bacteria</taxon>
        <taxon>Bacillati</taxon>
        <taxon>Bacillota</taxon>
        <taxon>Bacilli</taxon>
        <taxon>Bacillales</taxon>
        <taxon>Caryophanaceae</taxon>
        <taxon>Planococcus</taxon>
    </lineage>
</organism>
<keyword evidence="2" id="KW-1185">Reference proteome</keyword>
<dbReference type="Proteomes" id="UP000065533">
    <property type="component" value="Chromosome"/>
</dbReference>
<name>A0ABN4JVK6_9BACL</name>
<accession>A0ABN4JVK6</accession>
<dbReference type="EMBL" id="CP013661">
    <property type="protein sequence ID" value="ALS78753.1"/>
    <property type="molecule type" value="Genomic_DNA"/>
</dbReference>
<proteinExistence type="predicted"/>
<reference evidence="1" key="1">
    <citation type="submission" date="2016-01" db="EMBL/GenBank/DDBJ databases">
        <title>Complete genome of Planococcus kocurri type strain.</title>
        <authorList>
            <person name="See-Too W.S."/>
        </authorList>
    </citation>
    <scope>NUCLEOTIDE SEQUENCE [LARGE SCALE GENOMIC DNA]</scope>
    <source>
        <strain evidence="1">ATCC 43650</strain>
    </source>
</reference>
<protein>
    <submittedName>
        <fullName evidence="1">Uncharacterized protein</fullName>
    </submittedName>
</protein>
<evidence type="ECO:0000313" key="2">
    <source>
        <dbReference type="Proteomes" id="UP000065533"/>
    </source>
</evidence>
<evidence type="ECO:0000313" key="1">
    <source>
        <dbReference type="EMBL" id="ALS78753.1"/>
    </source>
</evidence>
<gene>
    <name evidence="1" type="ORF">AUO94_08840</name>
</gene>